<protein>
    <submittedName>
        <fullName evidence="3">PorT family protein</fullName>
    </submittedName>
</protein>
<gene>
    <name evidence="3" type="ORF">KUV50_03070</name>
</gene>
<keyword evidence="4" id="KW-1185">Reference proteome</keyword>
<sequence length="235" mass="27075">MSDIFRKKIIGLLCCSFFGTMVLAQHGDGLHNYRNKQHKNYYFGISFGLHKSNLKVLHSEDFQDQKNISLIESYSSPGYDIKVIGNLKIGDYWDFRLLPGFSFGQMQMMYQHNTSPTDKPLKLDYVYGELPFQVRYKSHPYKDMRVYVFGGFKYAFDISSKSRSINTDFHVSASDYSLEGGIGMQFFFPYFILSPEIKLTKGISNILINNNQESDAGLLQKALSQMLTFSFHFEG</sequence>
<dbReference type="AlphaFoldDB" id="A0A953L5Z1"/>
<feature type="chain" id="PRO_5037301646" evidence="1">
    <location>
        <begin position="25"/>
        <end position="235"/>
    </location>
</feature>
<name>A0A953L5Z1_9BACT</name>
<dbReference type="InterPro" id="IPR025665">
    <property type="entry name" value="Beta-barrel_OMP_2"/>
</dbReference>
<feature type="domain" description="Outer membrane protein beta-barrel" evidence="2">
    <location>
        <begin position="42"/>
        <end position="206"/>
    </location>
</feature>
<dbReference type="EMBL" id="JAHVHU010000004">
    <property type="protein sequence ID" value="MBY5957102.1"/>
    <property type="molecule type" value="Genomic_DNA"/>
</dbReference>
<dbReference type="RefSeq" id="WP_222578626.1">
    <property type="nucleotide sequence ID" value="NZ_JAHVHU010000004.1"/>
</dbReference>
<proteinExistence type="predicted"/>
<dbReference type="Pfam" id="PF13568">
    <property type="entry name" value="OMP_b-brl_2"/>
    <property type="match status" value="1"/>
</dbReference>
<feature type="signal peptide" evidence="1">
    <location>
        <begin position="1"/>
        <end position="24"/>
    </location>
</feature>
<evidence type="ECO:0000313" key="3">
    <source>
        <dbReference type="EMBL" id="MBY5957102.1"/>
    </source>
</evidence>
<dbReference type="Proteomes" id="UP000753961">
    <property type="component" value="Unassembled WGS sequence"/>
</dbReference>
<keyword evidence="1" id="KW-0732">Signal</keyword>
<evidence type="ECO:0000259" key="2">
    <source>
        <dbReference type="Pfam" id="PF13568"/>
    </source>
</evidence>
<evidence type="ECO:0000256" key="1">
    <source>
        <dbReference type="SAM" id="SignalP"/>
    </source>
</evidence>
<reference evidence="3" key="1">
    <citation type="submission" date="2021-06" db="EMBL/GenBank/DDBJ databases">
        <title>44 bacteria genomes isolated from Dapeng, Shenzhen.</title>
        <authorList>
            <person name="Zheng W."/>
            <person name="Yu S."/>
            <person name="Huang Y."/>
        </authorList>
    </citation>
    <scope>NUCLEOTIDE SEQUENCE</scope>
    <source>
        <strain evidence="3">DP5N28-2</strain>
    </source>
</reference>
<evidence type="ECO:0000313" key="4">
    <source>
        <dbReference type="Proteomes" id="UP000753961"/>
    </source>
</evidence>
<accession>A0A953L5Z1</accession>
<organism evidence="3 4">
    <name type="scientific">Membranihabitans marinus</name>
    <dbReference type="NCBI Taxonomy" id="1227546"/>
    <lineage>
        <taxon>Bacteria</taxon>
        <taxon>Pseudomonadati</taxon>
        <taxon>Bacteroidota</taxon>
        <taxon>Saprospiria</taxon>
        <taxon>Saprospirales</taxon>
        <taxon>Saprospiraceae</taxon>
        <taxon>Membranihabitans</taxon>
    </lineage>
</organism>
<comment type="caution">
    <text evidence="3">The sequence shown here is derived from an EMBL/GenBank/DDBJ whole genome shotgun (WGS) entry which is preliminary data.</text>
</comment>